<dbReference type="FunFam" id="3.10.20.90:FF:000002">
    <property type="entry name" value="Erythrocyte protein band 4.1-like 3"/>
    <property type="match status" value="1"/>
</dbReference>
<dbReference type="SMART" id="SM01195">
    <property type="entry name" value="FA"/>
    <property type="match status" value="1"/>
</dbReference>
<organism evidence="8 9">
    <name type="scientific">Helopsaltes ochotensis</name>
    <name type="common">Middendorff's grasshopper-warbler</name>
    <dbReference type="NCBI Taxonomy" id="3150915"/>
    <lineage>
        <taxon>Eukaryota</taxon>
        <taxon>Metazoa</taxon>
        <taxon>Chordata</taxon>
        <taxon>Craniata</taxon>
        <taxon>Vertebrata</taxon>
        <taxon>Euteleostomi</taxon>
        <taxon>Archelosauria</taxon>
        <taxon>Archosauria</taxon>
        <taxon>Dinosauria</taxon>
        <taxon>Saurischia</taxon>
        <taxon>Theropoda</taxon>
        <taxon>Coelurosauria</taxon>
        <taxon>Aves</taxon>
        <taxon>Neognathae</taxon>
        <taxon>Neoaves</taxon>
        <taxon>Telluraves</taxon>
        <taxon>Australaves</taxon>
        <taxon>Passeriformes</taxon>
        <taxon>Sylvioidea</taxon>
        <taxon>Locustellidae</taxon>
        <taxon>Helopsaltes</taxon>
    </lineage>
</organism>
<evidence type="ECO:0000259" key="7">
    <source>
        <dbReference type="PROSITE" id="PS50057"/>
    </source>
</evidence>
<dbReference type="CDD" id="cd13184">
    <property type="entry name" value="FERM_C_4_1_family"/>
    <property type="match status" value="1"/>
</dbReference>
<keyword evidence="4" id="KW-0009">Actin-binding</keyword>
<dbReference type="Pfam" id="PF09380">
    <property type="entry name" value="FERM_C"/>
    <property type="match status" value="1"/>
</dbReference>
<dbReference type="PROSITE" id="PS50057">
    <property type="entry name" value="FERM_3"/>
    <property type="match status" value="1"/>
</dbReference>
<dbReference type="Pfam" id="PF00373">
    <property type="entry name" value="FERM_M"/>
    <property type="match status" value="1"/>
</dbReference>
<dbReference type="PRINTS" id="PR00661">
    <property type="entry name" value="ERMFAMILY"/>
</dbReference>
<dbReference type="CDD" id="cd14473">
    <property type="entry name" value="FERM_B-lobe"/>
    <property type="match status" value="1"/>
</dbReference>
<reference evidence="9" key="1">
    <citation type="submission" date="2019-09" db="EMBL/GenBank/DDBJ databases">
        <title>Bird 10,000 Genomes (B10K) Project - Family phase.</title>
        <authorList>
            <person name="Zhang G."/>
        </authorList>
    </citation>
    <scope>NUCLEOTIDE SEQUENCE [LARGE SCALE GENOMIC DNA]</scope>
</reference>
<dbReference type="AlphaFoldDB" id="A0A7L1RLR7"/>
<dbReference type="SMART" id="SM00295">
    <property type="entry name" value="B41"/>
    <property type="match status" value="1"/>
</dbReference>
<dbReference type="Pfam" id="PF05902">
    <property type="entry name" value="4_1_CTD"/>
    <property type="match status" value="1"/>
</dbReference>
<proteinExistence type="predicted"/>
<feature type="non-terminal residue" evidence="8">
    <location>
        <position position="1"/>
    </location>
</feature>
<dbReference type="Gene3D" id="3.10.20.90">
    <property type="entry name" value="Phosphatidylinositol 3-kinase Catalytic Subunit, Chain A, domain 1"/>
    <property type="match status" value="1"/>
</dbReference>
<feature type="region of interest" description="Disordered" evidence="6">
    <location>
        <begin position="762"/>
        <end position="790"/>
    </location>
</feature>
<dbReference type="PRINTS" id="PR00935">
    <property type="entry name" value="BAND41"/>
</dbReference>
<dbReference type="InterPro" id="IPR019748">
    <property type="entry name" value="FERM_central"/>
</dbReference>
<evidence type="ECO:0000256" key="1">
    <source>
        <dbReference type="ARBA" id="ARBA00004245"/>
    </source>
</evidence>
<gene>
    <name evidence="8" type="primary">Epb41l2_1</name>
    <name evidence="8" type="ORF">LOCOCH_R03441</name>
</gene>
<feature type="compositionally biased region" description="Basic and acidic residues" evidence="6">
    <location>
        <begin position="9"/>
        <end position="43"/>
    </location>
</feature>
<dbReference type="GO" id="GO:0030866">
    <property type="term" value="P:cortical actin cytoskeleton organization"/>
    <property type="evidence" value="ECO:0007669"/>
    <property type="project" value="InterPro"/>
</dbReference>
<dbReference type="PIRSF" id="PIRSF002304">
    <property type="entry name" value="Membrane_skeletal_4_1"/>
    <property type="match status" value="1"/>
</dbReference>
<feature type="non-terminal residue" evidence="8">
    <location>
        <position position="995"/>
    </location>
</feature>
<feature type="compositionally biased region" description="Low complexity" evidence="6">
    <location>
        <begin position="726"/>
        <end position="739"/>
    </location>
</feature>
<keyword evidence="3" id="KW-0597">Phosphoprotein</keyword>
<feature type="compositionally biased region" description="Basic and acidic residues" evidence="6">
    <location>
        <begin position="155"/>
        <end position="185"/>
    </location>
</feature>
<evidence type="ECO:0000256" key="4">
    <source>
        <dbReference type="ARBA" id="ARBA00023203"/>
    </source>
</evidence>
<dbReference type="FunFam" id="2.30.29.30:FF:000001">
    <property type="entry name" value="Erythrocyte membrane protein band 4.1"/>
    <property type="match status" value="1"/>
</dbReference>
<evidence type="ECO:0000256" key="5">
    <source>
        <dbReference type="ARBA" id="ARBA00023212"/>
    </source>
</evidence>
<dbReference type="InterPro" id="IPR019749">
    <property type="entry name" value="Band_41_domain"/>
</dbReference>
<dbReference type="SUPFAM" id="SSF54236">
    <property type="entry name" value="Ubiquitin-like"/>
    <property type="match status" value="1"/>
</dbReference>
<feature type="compositionally biased region" description="Polar residues" evidence="6">
    <location>
        <begin position="44"/>
        <end position="62"/>
    </location>
</feature>
<evidence type="ECO:0000256" key="3">
    <source>
        <dbReference type="ARBA" id="ARBA00022553"/>
    </source>
</evidence>
<dbReference type="Gene3D" id="1.20.80.10">
    <property type="match status" value="1"/>
</dbReference>
<dbReference type="InterPro" id="IPR014847">
    <property type="entry name" value="FA"/>
</dbReference>
<dbReference type="InterPro" id="IPR014352">
    <property type="entry name" value="FERM/acyl-CoA-bd_prot_sf"/>
</dbReference>
<keyword evidence="5" id="KW-0206">Cytoskeleton</keyword>
<dbReference type="Proteomes" id="UP000572057">
    <property type="component" value="Unassembled WGS sequence"/>
</dbReference>
<dbReference type="PANTHER" id="PTHR23280:SF17">
    <property type="entry name" value="BAND 4.1-LIKE PROTEIN 2"/>
    <property type="match status" value="1"/>
</dbReference>
<comment type="caution">
    <text evidence="8">The sequence shown here is derived from an EMBL/GenBank/DDBJ whole genome shotgun (WGS) entry which is preliminary data.</text>
</comment>
<dbReference type="InterPro" id="IPR035963">
    <property type="entry name" value="FERM_2"/>
</dbReference>
<sequence length="995" mass="112038">MTTEVGSETEVKKDSEQLGPDKAKDKTEESSETPGDQKSRETSSGEAQDSSVPAPTSQSSPSRQKKEKSSPESKGISRFLPPWLKKQKSYTLAEPKDEPKNKATGEEQVVEESESQALEGVAQPRKSLEEAAENRQNAKADNKEKHSISSAEIQPSKEDGKETEVEEVAEKKEEKQEEKRETKEVQTAEIKIDNIPQKSPKKIKTVQCKVMLLDGTEYSCDLEKRAKGQVLFDKVCEHLNLLEKDYFGLLFYENSEQKNWLDASKEIKRQIRSLPWIFTFNVKFYPPDPSQLTEDITRYFLCLQLRQDIASGRLPCSFVTHALLGSYTLQAELGDHDPEEHRSDYISEFQFAPNQTQEMEEKVAELHKTHRGLTPAQADSQFLENAKRLSMYGVDLHHAKDSEGVDIMLGVCANGLLIYKDRLRINRFAWPKILKISYKRSNFYIKVRPAELEQFESTIGFKLPNHRAAKRLWKVCVEHHTFFRLVSPEQPPKAKFLTLGSKFRYSGRTQAQTRQASNLIDRPAPYFERTSSKRVSRSLDGAPMGISDQSLLRDFSATGGQAAGDKIIDLEAAGQAKLKEGGREEDESPLKTPQLELTQDGKISSLRVDGENIYVRHSNLMLEDLDKTQDDLLKHQASISELKRNFMESTPEPRPNEWEKRRITPLSLQTQGSSHETLDIVEEKKQAEFGIEETLVIDETNKGKMQVATDAGETCKVEHVSKKDSSSLPSDSSSSSSSSESEDEEMGEYQPHHRAIEEVIREEQEEEEDVKRKEHEENTEHVEAITEGSKLNATIEHIQVTAEDLVQENTVTVATEEKNLSEQIKQDLGEEKEEEQLKLNGDVSHVDIDVAPQLICCSEPPVVKTEMVTISDATQRTEISTKEIPIVQTETKTITYESPQLDGNAVGDTGVLVSAQTITSESISTTTTTHITKMVKGGVSETRIEKRIVITGDADIDHDEALAQAIKEAKEQHPDMSVTRVVVHKETELAEEDED</sequence>
<dbReference type="SMART" id="SM01196">
    <property type="entry name" value="FERM_C"/>
    <property type="match status" value="1"/>
</dbReference>
<dbReference type="InterPro" id="IPR011993">
    <property type="entry name" value="PH-like_dom_sf"/>
</dbReference>
<evidence type="ECO:0000313" key="8">
    <source>
        <dbReference type="EMBL" id="NXO38032.1"/>
    </source>
</evidence>
<dbReference type="Gene3D" id="2.30.29.30">
    <property type="entry name" value="Pleckstrin-homology domain (PH domain)/Phosphotyrosine-binding domain (PTB)"/>
    <property type="match status" value="1"/>
</dbReference>
<dbReference type="InterPro" id="IPR019747">
    <property type="entry name" value="FERM_CS"/>
</dbReference>
<dbReference type="OrthoDB" id="6589456at2759"/>
<dbReference type="InterPro" id="IPR018979">
    <property type="entry name" value="FERM_N"/>
</dbReference>
<dbReference type="InterPro" id="IPR007477">
    <property type="entry name" value="SAB_dom"/>
</dbReference>
<dbReference type="InterPro" id="IPR018980">
    <property type="entry name" value="FERM_PH-like_C"/>
</dbReference>
<feature type="region of interest" description="Disordered" evidence="6">
    <location>
        <begin position="709"/>
        <end position="750"/>
    </location>
</feature>
<feature type="compositionally biased region" description="Basic and acidic residues" evidence="6">
    <location>
        <begin position="94"/>
        <end position="105"/>
    </location>
</feature>
<protein>
    <submittedName>
        <fullName evidence="8">E41L2 protein</fullName>
    </submittedName>
</protein>
<accession>A0A7L1RLR7</accession>
<evidence type="ECO:0000313" key="9">
    <source>
        <dbReference type="Proteomes" id="UP000572057"/>
    </source>
</evidence>
<dbReference type="SUPFAM" id="SSF47031">
    <property type="entry name" value="Second domain of FERM"/>
    <property type="match status" value="1"/>
</dbReference>
<dbReference type="InterPro" id="IPR008379">
    <property type="entry name" value="Band_4.1_C"/>
</dbReference>
<dbReference type="GO" id="GO:0005886">
    <property type="term" value="C:plasma membrane"/>
    <property type="evidence" value="ECO:0007669"/>
    <property type="project" value="TreeGrafter"/>
</dbReference>
<dbReference type="PROSITE" id="PS00661">
    <property type="entry name" value="FERM_2"/>
    <property type="match status" value="1"/>
</dbReference>
<name>A0A7L1RLR7_9PASS</name>
<dbReference type="PANTHER" id="PTHR23280">
    <property type="entry name" value="4.1 G PROTEIN"/>
    <property type="match status" value="1"/>
</dbReference>
<dbReference type="FunFam" id="1.20.80.10:FF:000001">
    <property type="entry name" value="Erythrocyte membrane protein band 4.1"/>
    <property type="match status" value="1"/>
</dbReference>
<dbReference type="Pfam" id="PF08736">
    <property type="entry name" value="FA"/>
    <property type="match status" value="1"/>
</dbReference>
<keyword evidence="9" id="KW-1185">Reference proteome</keyword>
<dbReference type="Pfam" id="PF09379">
    <property type="entry name" value="FERM_N"/>
    <property type="match status" value="1"/>
</dbReference>
<dbReference type="GO" id="GO:0005198">
    <property type="term" value="F:structural molecule activity"/>
    <property type="evidence" value="ECO:0007669"/>
    <property type="project" value="InterPro"/>
</dbReference>
<dbReference type="SUPFAM" id="SSF50729">
    <property type="entry name" value="PH domain-like"/>
    <property type="match status" value="1"/>
</dbReference>
<keyword evidence="2" id="KW-0963">Cytoplasm</keyword>
<dbReference type="GO" id="GO:0003779">
    <property type="term" value="F:actin binding"/>
    <property type="evidence" value="ECO:0007669"/>
    <property type="project" value="UniProtKB-KW"/>
</dbReference>
<evidence type="ECO:0000256" key="6">
    <source>
        <dbReference type="SAM" id="MobiDB-lite"/>
    </source>
</evidence>
<feature type="compositionally biased region" description="Basic and acidic residues" evidence="6">
    <location>
        <begin position="713"/>
        <end position="725"/>
    </location>
</feature>
<dbReference type="GO" id="GO:0031032">
    <property type="term" value="P:actomyosin structure organization"/>
    <property type="evidence" value="ECO:0007669"/>
    <property type="project" value="TreeGrafter"/>
</dbReference>
<feature type="region of interest" description="Disordered" evidence="6">
    <location>
        <begin position="1"/>
        <end position="185"/>
    </location>
</feature>
<dbReference type="PROSITE" id="PS00660">
    <property type="entry name" value="FERM_1"/>
    <property type="match status" value="1"/>
</dbReference>
<comment type="subcellular location">
    <subcellularLocation>
        <location evidence="1">Cytoplasm</location>
        <location evidence="1">Cytoskeleton</location>
    </subcellularLocation>
</comment>
<dbReference type="InterPro" id="IPR029071">
    <property type="entry name" value="Ubiquitin-like_domsf"/>
</dbReference>
<feature type="compositionally biased region" description="Basic and acidic residues" evidence="6">
    <location>
        <begin position="126"/>
        <end position="147"/>
    </location>
</feature>
<evidence type="ECO:0000256" key="2">
    <source>
        <dbReference type="ARBA" id="ARBA00022490"/>
    </source>
</evidence>
<dbReference type="InterPro" id="IPR000798">
    <property type="entry name" value="Ez/rad/moesin-like"/>
</dbReference>
<dbReference type="InterPro" id="IPR000299">
    <property type="entry name" value="FERM_domain"/>
</dbReference>
<dbReference type="GO" id="GO:0005856">
    <property type="term" value="C:cytoskeleton"/>
    <property type="evidence" value="ECO:0007669"/>
    <property type="project" value="UniProtKB-SubCell"/>
</dbReference>
<dbReference type="Pfam" id="PF04382">
    <property type="entry name" value="SAB"/>
    <property type="match status" value="2"/>
</dbReference>
<feature type="compositionally biased region" description="Basic and acidic residues" evidence="6">
    <location>
        <begin position="769"/>
        <end position="784"/>
    </location>
</feature>
<dbReference type="EMBL" id="VXBM01000279">
    <property type="protein sequence ID" value="NXO38032.1"/>
    <property type="molecule type" value="Genomic_DNA"/>
</dbReference>
<feature type="domain" description="FERM" evidence="7">
    <location>
        <begin position="206"/>
        <end position="487"/>
    </location>
</feature>